<protein>
    <submittedName>
        <fullName evidence="1">Uncharacterized protein</fullName>
    </submittedName>
</protein>
<organism evidence="1 2">
    <name type="scientific">Grimontia hollisae</name>
    <name type="common">Vibrio hollisae</name>
    <dbReference type="NCBI Taxonomy" id="673"/>
    <lineage>
        <taxon>Bacteria</taxon>
        <taxon>Pseudomonadati</taxon>
        <taxon>Pseudomonadota</taxon>
        <taxon>Gammaproteobacteria</taxon>
        <taxon>Vibrionales</taxon>
        <taxon>Vibrionaceae</taxon>
        <taxon>Grimontia</taxon>
    </lineage>
</organism>
<dbReference type="AlphaFoldDB" id="A0A377HPR1"/>
<proteinExistence type="predicted"/>
<sequence length="103" mass="11763">MNANAFIVQRKLTLITPLSKELETALYEHGILKLKQCGNQLILTYDASQHSLTSILSAVEMPLTDSLWQRALRKLYAFKDQNIADGARHEPHCCNKIQTPRRE</sequence>
<dbReference type="EMBL" id="UGHD01000002">
    <property type="protein sequence ID" value="STO58159.1"/>
    <property type="molecule type" value="Genomic_DNA"/>
</dbReference>
<dbReference type="KEGG" id="gho:AL542_13585"/>
<evidence type="ECO:0000313" key="1">
    <source>
        <dbReference type="EMBL" id="STO58159.1"/>
    </source>
</evidence>
<dbReference type="STRING" id="673.AL542_13585"/>
<reference evidence="1 2" key="1">
    <citation type="submission" date="2018-06" db="EMBL/GenBank/DDBJ databases">
        <authorList>
            <consortium name="Pathogen Informatics"/>
            <person name="Doyle S."/>
        </authorList>
    </citation>
    <scope>NUCLEOTIDE SEQUENCE [LARGE SCALE GENOMIC DNA]</scope>
    <source>
        <strain evidence="1 2">NCTC11645</strain>
    </source>
</reference>
<name>A0A377HPR1_GRIHO</name>
<accession>A0A377HPR1</accession>
<gene>
    <name evidence="1" type="ORF">NCTC11645_02577</name>
</gene>
<evidence type="ECO:0000313" key="2">
    <source>
        <dbReference type="Proteomes" id="UP000254512"/>
    </source>
</evidence>
<dbReference type="GeneID" id="58896967"/>
<dbReference type="Proteomes" id="UP000254512">
    <property type="component" value="Unassembled WGS sequence"/>
</dbReference>
<dbReference type="RefSeq" id="WP_005503619.1">
    <property type="nucleotide sequence ID" value="NZ_CABMOB010000001.1"/>
</dbReference>